<evidence type="ECO:0000313" key="2">
    <source>
        <dbReference type="EMBL" id="RRA99887.1"/>
    </source>
</evidence>
<dbReference type="SUPFAM" id="SSF52980">
    <property type="entry name" value="Restriction endonuclease-like"/>
    <property type="match status" value="1"/>
</dbReference>
<keyword evidence="3" id="KW-1185">Reference proteome</keyword>
<feature type="domain" description="Putative restriction endonuclease" evidence="1">
    <location>
        <begin position="12"/>
        <end position="179"/>
    </location>
</feature>
<proteinExistence type="predicted"/>
<dbReference type="CDD" id="cd06260">
    <property type="entry name" value="DUF820-like"/>
    <property type="match status" value="1"/>
</dbReference>
<dbReference type="AlphaFoldDB" id="A0A3P1BFM5"/>
<dbReference type="PANTHER" id="PTHR36558">
    <property type="entry name" value="GLR1098 PROTEIN"/>
    <property type="match status" value="1"/>
</dbReference>
<evidence type="ECO:0000259" key="1">
    <source>
        <dbReference type="Pfam" id="PF05685"/>
    </source>
</evidence>
<sequence>MVTDTGKKLYTFEEYEALEREEGVRYEYIDGEVFAMAGTTKRHNTIVQNLTFALRAVAKKSGCSVYSQSIKQKLKTGEKYVYPDVIYTCEPADQADDSETVVRSPSLLIEVFSESSQRTDIYHKRFEYFKIPSLQYYLLVSQKHYGIEVYERSADFWKYTIYDGLEATIKLKKLGITLTLAEIYES</sequence>
<dbReference type="GO" id="GO:0004519">
    <property type="term" value="F:endonuclease activity"/>
    <property type="evidence" value="ECO:0007669"/>
    <property type="project" value="UniProtKB-KW"/>
</dbReference>
<protein>
    <submittedName>
        <fullName evidence="2">Uma2 family endonuclease</fullName>
    </submittedName>
</protein>
<dbReference type="InterPro" id="IPR012296">
    <property type="entry name" value="Nuclease_put_TT1808"/>
</dbReference>
<evidence type="ECO:0000313" key="3">
    <source>
        <dbReference type="Proteomes" id="UP000271925"/>
    </source>
</evidence>
<dbReference type="InterPro" id="IPR011335">
    <property type="entry name" value="Restrct_endonuc-II-like"/>
</dbReference>
<dbReference type="Gene3D" id="3.90.1570.10">
    <property type="entry name" value="tt1808, chain A"/>
    <property type="match status" value="1"/>
</dbReference>
<organism evidence="2 3">
    <name type="scientific">Larkinella rosea</name>
    <dbReference type="NCBI Taxonomy" id="2025312"/>
    <lineage>
        <taxon>Bacteria</taxon>
        <taxon>Pseudomonadati</taxon>
        <taxon>Bacteroidota</taxon>
        <taxon>Cytophagia</taxon>
        <taxon>Cytophagales</taxon>
        <taxon>Spirosomataceae</taxon>
        <taxon>Larkinella</taxon>
    </lineage>
</organism>
<dbReference type="OrthoDB" id="668969at2"/>
<dbReference type="RefSeq" id="WP_124877919.1">
    <property type="nucleotide sequence ID" value="NZ_RQJO01000011.1"/>
</dbReference>
<keyword evidence="2" id="KW-0378">Hydrolase</keyword>
<reference evidence="2 3" key="1">
    <citation type="submission" date="2018-11" db="EMBL/GenBank/DDBJ databases">
        <authorList>
            <person name="Zhou Z."/>
            <person name="Wang G."/>
        </authorList>
    </citation>
    <scope>NUCLEOTIDE SEQUENCE [LARGE SCALE GENOMIC DNA]</scope>
    <source>
        <strain evidence="2 3">KCTC52004</strain>
    </source>
</reference>
<keyword evidence="2" id="KW-0255">Endonuclease</keyword>
<comment type="caution">
    <text evidence="2">The sequence shown here is derived from an EMBL/GenBank/DDBJ whole genome shotgun (WGS) entry which is preliminary data.</text>
</comment>
<dbReference type="InterPro" id="IPR008538">
    <property type="entry name" value="Uma2"/>
</dbReference>
<dbReference type="Proteomes" id="UP000271925">
    <property type="component" value="Unassembled WGS sequence"/>
</dbReference>
<dbReference type="Pfam" id="PF05685">
    <property type="entry name" value="Uma2"/>
    <property type="match status" value="1"/>
</dbReference>
<dbReference type="EMBL" id="RQJO01000011">
    <property type="protein sequence ID" value="RRA99887.1"/>
    <property type="molecule type" value="Genomic_DNA"/>
</dbReference>
<accession>A0A3P1BFM5</accession>
<name>A0A3P1BFM5_9BACT</name>
<dbReference type="PANTHER" id="PTHR36558:SF1">
    <property type="entry name" value="RESTRICTION ENDONUCLEASE DOMAIN-CONTAINING PROTEIN-RELATED"/>
    <property type="match status" value="1"/>
</dbReference>
<keyword evidence="2" id="KW-0540">Nuclease</keyword>
<gene>
    <name evidence="2" type="ORF">EHT25_24970</name>
</gene>